<dbReference type="EMBL" id="JAIVGD010000002">
    <property type="protein sequence ID" value="KAH0779658.1"/>
    <property type="molecule type" value="Genomic_DNA"/>
</dbReference>
<gene>
    <name evidence="2" type="ORF">KY290_006085</name>
</gene>
<evidence type="ECO:0000313" key="3">
    <source>
        <dbReference type="Proteomes" id="UP000826656"/>
    </source>
</evidence>
<organism evidence="2 3">
    <name type="scientific">Solanum tuberosum</name>
    <name type="common">Potato</name>
    <dbReference type="NCBI Taxonomy" id="4113"/>
    <lineage>
        <taxon>Eukaryota</taxon>
        <taxon>Viridiplantae</taxon>
        <taxon>Streptophyta</taxon>
        <taxon>Embryophyta</taxon>
        <taxon>Tracheophyta</taxon>
        <taxon>Spermatophyta</taxon>
        <taxon>Magnoliopsida</taxon>
        <taxon>eudicotyledons</taxon>
        <taxon>Gunneridae</taxon>
        <taxon>Pentapetalae</taxon>
        <taxon>asterids</taxon>
        <taxon>lamiids</taxon>
        <taxon>Solanales</taxon>
        <taxon>Solanaceae</taxon>
        <taxon>Solanoideae</taxon>
        <taxon>Solaneae</taxon>
        <taxon>Solanum</taxon>
    </lineage>
</organism>
<protein>
    <submittedName>
        <fullName evidence="2">Uncharacterized protein</fullName>
    </submittedName>
</protein>
<reference evidence="2 3" key="1">
    <citation type="journal article" date="2021" name="bioRxiv">
        <title>Chromosome-scale and haplotype-resolved genome assembly of a tetraploid potato cultivar.</title>
        <authorList>
            <person name="Sun H."/>
            <person name="Jiao W.-B."/>
            <person name="Krause K."/>
            <person name="Campoy J.A."/>
            <person name="Goel M."/>
            <person name="Folz-Donahue K."/>
            <person name="Kukat C."/>
            <person name="Huettel B."/>
            <person name="Schneeberger K."/>
        </authorList>
    </citation>
    <scope>NUCLEOTIDE SEQUENCE [LARGE SCALE GENOMIC DNA]</scope>
    <source>
        <strain evidence="2">SolTubOtavaFocal</strain>
        <tissue evidence="2">Leaves</tissue>
    </source>
</reference>
<comment type="caution">
    <text evidence="2">The sequence shown here is derived from an EMBL/GenBank/DDBJ whole genome shotgun (WGS) entry which is preliminary data.</text>
</comment>
<dbReference type="Proteomes" id="UP000826656">
    <property type="component" value="Unassembled WGS sequence"/>
</dbReference>
<name>A0ABQ7WG18_SOLTU</name>
<accession>A0ABQ7WG18</accession>
<evidence type="ECO:0000256" key="1">
    <source>
        <dbReference type="SAM" id="MobiDB-lite"/>
    </source>
</evidence>
<feature type="region of interest" description="Disordered" evidence="1">
    <location>
        <begin position="1"/>
        <end position="23"/>
    </location>
</feature>
<evidence type="ECO:0000313" key="2">
    <source>
        <dbReference type="EMBL" id="KAH0779658.1"/>
    </source>
</evidence>
<sequence length="62" mass="6809">MVGHKNYSPPPYIPLDQSDAEVPQVSTAEEIQQTKKDDHAQWSSGICACFDDPQSCTLLSSL</sequence>
<proteinExistence type="predicted"/>
<keyword evidence="3" id="KW-1185">Reference proteome</keyword>